<gene>
    <name evidence="1" type="ORF">GCM10011386_15890</name>
</gene>
<keyword evidence="2" id="KW-1185">Reference proteome</keyword>
<dbReference type="Proteomes" id="UP000597338">
    <property type="component" value="Unassembled WGS sequence"/>
</dbReference>
<proteinExistence type="predicted"/>
<evidence type="ECO:0000313" key="2">
    <source>
        <dbReference type="Proteomes" id="UP000597338"/>
    </source>
</evidence>
<dbReference type="EMBL" id="BMIK01000003">
    <property type="protein sequence ID" value="GGC24736.1"/>
    <property type="molecule type" value="Genomic_DNA"/>
</dbReference>
<sequence length="249" mass="28618">MEKNGSPEMSPLYRKRVAIELAFWKHKMTKKQSVGNVWAKKIQTKLNNLIPEKVHQAITFAIEKMVKTVLFGAQYTTAPPKVYSSFQLREAYVKRLIDTYKKTASLEGAITGAGGILLGIADFPALLAIKIKMLFDIAATYGFDVRQYKERLFLLTVFQLAFSSHIHRADVYERLLTWDRYARQLPDDINSFDWRTFQLEYRDYIDLAKMAQLIPVIGAAVGAVVNYRLMEQLGVTAMNCYRMRMLDPT</sequence>
<dbReference type="Pfam" id="PF12787">
    <property type="entry name" value="EcsC"/>
    <property type="match status" value="1"/>
</dbReference>
<reference evidence="2" key="1">
    <citation type="journal article" date="2019" name="Int. J. Syst. Evol. Microbiol.">
        <title>The Global Catalogue of Microorganisms (GCM) 10K type strain sequencing project: providing services to taxonomists for standard genome sequencing and annotation.</title>
        <authorList>
            <consortium name="The Broad Institute Genomics Platform"/>
            <consortium name="The Broad Institute Genome Sequencing Center for Infectious Disease"/>
            <person name="Wu L."/>
            <person name="Ma J."/>
        </authorList>
    </citation>
    <scope>NUCLEOTIDE SEQUENCE [LARGE SCALE GENOMIC DNA]</scope>
    <source>
        <strain evidence="2">CGMCC 1.15342</strain>
    </source>
</reference>
<dbReference type="PANTHER" id="PTHR41260">
    <property type="entry name" value="PROTEIN ECSC"/>
    <property type="match status" value="1"/>
</dbReference>
<organism evidence="1 2">
    <name type="scientific">Parapedobacter defluvii</name>
    <dbReference type="NCBI Taxonomy" id="2045106"/>
    <lineage>
        <taxon>Bacteria</taxon>
        <taxon>Pseudomonadati</taxon>
        <taxon>Bacteroidota</taxon>
        <taxon>Sphingobacteriia</taxon>
        <taxon>Sphingobacteriales</taxon>
        <taxon>Sphingobacteriaceae</taxon>
        <taxon>Parapedobacter</taxon>
    </lineage>
</organism>
<dbReference type="InterPro" id="IPR024787">
    <property type="entry name" value="EcsC"/>
</dbReference>
<dbReference type="RefSeq" id="WP_229717476.1">
    <property type="nucleotide sequence ID" value="NZ_BMIK01000003.1"/>
</dbReference>
<evidence type="ECO:0000313" key="1">
    <source>
        <dbReference type="EMBL" id="GGC24736.1"/>
    </source>
</evidence>
<protein>
    <submittedName>
        <fullName evidence="1">ABC transporter-associated protein EcsC</fullName>
    </submittedName>
</protein>
<accession>A0ABQ1LIB0</accession>
<comment type="caution">
    <text evidence="1">The sequence shown here is derived from an EMBL/GenBank/DDBJ whole genome shotgun (WGS) entry which is preliminary data.</text>
</comment>
<name>A0ABQ1LIB0_9SPHI</name>
<dbReference type="PANTHER" id="PTHR41260:SF1">
    <property type="entry name" value="PROTEIN ECSC"/>
    <property type="match status" value="1"/>
</dbReference>